<evidence type="ECO:0000256" key="1">
    <source>
        <dbReference type="ARBA" id="ARBA00001974"/>
    </source>
</evidence>
<dbReference type="InterPro" id="IPR004099">
    <property type="entry name" value="Pyr_nucl-diS_OxRdtase_dimer"/>
</dbReference>
<evidence type="ECO:0000313" key="8">
    <source>
        <dbReference type="EMBL" id="SHG57933.1"/>
    </source>
</evidence>
<evidence type="ECO:0000256" key="2">
    <source>
        <dbReference type="ARBA" id="ARBA00009130"/>
    </source>
</evidence>
<comment type="similarity">
    <text evidence="2">Belongs to the class-III pyridine nucleotide-disulfide oxidoreductase family.</text>
</comment>
<dbReference type="PRINTS" id="PR00368">
    <property type="entry name" value="FADPNR"/>
</dbReference>
<dbReference type="InterPro" id="IPR016156">
    <property type="entry name" value="FAD/NAD-linked_Rdtase_dimer_sf"/>
</dbReference>
<evidence type="ECO:0000256" key="4">
    <source>
        <dbReference type="ARBA" id="ARBA00022827"/>
    </source>
</evidence>
<sequence length="830" mass="91320">MSKKVVIIGGVAGGASTAARLRRLDENMEIVMFEKGEYISFANCGLPYYIGGTINEREKLIVQTVEAMSSKFNLDIRTLSEVIKIDKDSKKITVKDHRNNNEYEETYDVLVLSPGASPIKPPIKGIKECDNLFTLRNIPDTDKIKEYVDNKKPKHAVVVGGGFIGLEMAENLWDRDIKLTLVEAGDQVMAPLDIEMASIVHDHLIDKGVELILKDGVSAFSDNGKKVILNSGKEIETDMIILSIGVRPETTIAKEAGLKLNERGAIVVDDYMKTSDESIYALGDAVEIIDFVNKKPTMIPLAWPANRQGRIVADNICKRNVKYKGTLGSSVAKVFDYTVATTGNNEKTLKRLGVEYKVVHIHPGSHAGYYPGSFPISLKMTFDPKTGKIFGAQGVGIDGVEKRIDVLATAIKGGLTVFDLPDVETCYAPPYNSAKDPVNMLGYYASNILEDMVETIQWHEVDDVTNNGGVIIDVREEFELVTGMMPNTINIPLGQLRDRLDEIPKDKELYATCQVGLRGYVACRLLEQHGFKCKNIDGGVKTYQFVKRAEENLANQNKKTSSISTTEPSNNMELEDLDITEINAHVSLDACGLQCPGPIRRVFEEMNKMQEGQVLEVKASDPGFSKDIKAWCEKTGNSLIKAEFDKAQKSFVAFIRKGSNNVLTNPGCSISQKEKDGATLVVFSGDLDKAIASFIIATGAASMGKEVTMFFTFWGLNILKRKDRPKTNKDTMEKMFDVMLPSHTGKLPLSQMNMGGMGPKMINQIMKKHNVDDLDTLMKNAIDMGVKVVACAMSMDLMGIKAEEFIDGVEIGGVASYLGATEDSGLNLFV</sequence>
<gene>
    <name evidence="8" type="ORF">SAMN04488530_103170</name>
</gene>
<dbReference type="InterPro" id="IPR023753">
    <property type="entry name" value="FAD/NAD-binding_dom"/>
</dbReference>
<organism evidence="8 9">
    <name type="scientific">Asaccharospora irregularis DSM 2635</name>
    <dbReference type="NCBI Taxonomy" id="1121321"/>
    <lineage>
        <taxon>Bacteria</taxon>
        <taxon>Bacillati</taxon>
        <taxon>Bacillota</taxon>
        <taxon>Clostridia</taxon>
        <taxon>Peptostreptococcales</taxon>
        <taxon>Peptostreptococcaceae</taxon>
        <taxon>Asaccharospora</taxon>
    </lineage>
</organism>
<dbReference type="Proteomes" id="UP000243255">
    <property type="component" value="Unassembled WGS sequence"/>
</dbReference>
<dbReference type="SUPFAM" id="SSF55424">
    <property type="entry name" value="FAD/NAD-linked reductases, dimerisation (C-terminal) domain"/>
    <property type="match status" value="1"/>
</dbReference>
<dbReference type="NCBIfam" id="NF010037">
    <property type="entry name" value="PRK13512.1"/>
    <property type="match status" value="1"/>
</dbReference>
<dbReference type="InterPro" id="IPR036873">
    <property type="entry name" value="Rhodanese-like_dom_sf"/>
</dbReference>
<dbReference type="InterPro" id="IPR050260">
    <property type="entry name" value="FAD-bd_OxRdtase"/>
</dbReference>
<dbReference type="Gene3D" id="3.40.250.10">
    <property type="entry name" value="Rhodanese-like domain"/>
    <property type="match status" value="1"/>
</dbReference>
<dbReference type="PANTHER" id="PTHR43429:SF1">
    <property type="entry name" value="NAD(P)H SULFUR OXIDOREDUCTASE (COA-DEPENDENT)"/>
    <property type="match status" value="1"/>
</dbReference>
<dbReference type="InterPro" id="IPR036868">
    <property type="entry name" value="TusA-like_sf"/>
</dbReference>
<evidence type="ECO:0000313" key="9">
    <source>
        <dbReference type="Proteomes" id="UP000243255"/>
    </source>
</evidence>
<dbReference type="InterPro" id="IPR001763">
    <property type="entry name" value="Rhodanese-like_dom"/>
</dbReference>
<dbReference type="PROSITE" id="PS50206">
    <property type="entry name" value="RHODANESE_3"/>
    <property type="match status" value="1"/>
</dbReference>
<dbReference type="Gene3D" id="3.50.50.60">
    <property type="entry name" value="FAD/NAD(P)-binding domain"/>
    <property type="match status" value="2"/>
</dbReference>
<evidence type="ECO:0000259" key="7">
    <source>
        <dbReference type="PROSITE" id="PS50206"/>
    </source>
</evidence>
<evidence type="ECO:0000256" key="5">
    <source>
        <dbReference type="ARBA" id="ARBA00023002"/>
    </source>
</evidence>
<dbReference type="PANTHER" id="PTHR43429">
    <property type="entry name" value="PYRIDINE NUCLEOTIDE-DISULFIDE OXIDOREDUCTASE DOMAIN-CONTAINING"/>
    <property type="match status" value="1"/>
</dbReference>
<keyword evidence="5" id="KW-0560">Oxidoreductase</keyword>
<dbReference type="AlphaFoldDB" id="A0A1M5L0I2"/>
<dbReference type="Pfam" id="PF00581">
    <property type="entry name" value="Rhodanese"/>
    <property type="match status" value="1"/>
</dbReference>
<dbReference type="OrthoDB" id="9802028at2"/>
<keyword evidence="4" id="KW-0274">FAD</keyword>
<dbReference type="SMART" id="SM00450">
    <property type="entry name" value="RHOD"/>
    <property type="match status" value="1"/>
</dbReference>
<dbReference type="SUPFAM" id="SSF64307">
    <property type="entry name" value="SirA-like"/>
    <property type="match status" value="1"/>
</dbReference>
<dbReference type="EMBL" id="FQWX01000003">
    <property type="protein sequence ID" value="SHG57933.1"/>
    <property type="molecule type" value="Genomic_DNA"/>
</dbReference>
<keyword evidence="6" id="KW-0676">Redox-active center</keyword>
<evidence type="ECO:0000256" key="3">
    <source>
        <dbReference type="ARBA" id="ARBA00022630"/>
    </source>
</evidence>
<feature type="domain" description="Rhodanese" evidence="7">
    <location>
        <begin position="465"/>
        <end position="552"/>
    </location>
</feature>
<name>A0A1M5L0I2_9FIRM</name>
<dbReference type="PRINTS" id="PR00411">
    <property type="entry name" value="PNDRDTASEI"/>
</dbReference>
<dbReference type="Pfam" id="PF07992">
    <property type="entry name" value="Pyr_redox_2"/>
    <property type="match status" value="1"/>
</dbReference>
<dbReference type="Gene3D" id="3.30.110.40">
    <property type="entry name" value="TusA-like domain"/>
    <property type="match status" value="1"/>
</dbReference>
<dbReference type="Gene3D" id="3.40.1260.10">
    <property type="entry name" value="DsrEFH-like"/>
    <property type="match status" value="1"/>
</dbReference>
<dbReference type="CDD" id="cd01524">
    <property type="entry name" value="RHOD_Pyr_redox"/>
    <property type="match status" value="1"/>
</dbReference>
<keyword evidence="9" id="KW-1185">Reference proteome</keyword>
<dbReference type="Pfam" id="PF01206">
    <property type="entry name" value="TusA"/>
    <property type="match status" value="1"/>
</dbReference>
<keyword evidence="3" id="KW-0285">Flavoprotein</keyword>
<protein>
    <submittedName>
        <fullName evidence="8">CoA-disulfide reductase</fullName>
    </submittedName>
</protein>
<evidence type="ECO:0000256" key="6">
    <source>
        <dbReference type="ARBA" id="ARBA00023284"/>
    </source>
</evidence>
<dbReference type="SUPFAM" id="SSF52821">
    <property type="entry name" value="Rhodanese/Cell cycle control phosphatase"/>
    <property type="match status" value="1"/>
</dbReference>
<accession>A0A1M5L0I2</accession>
<dbReference type="Pfam" id="PF02852">
    <property type="entry name" value="Pyr_redox_dim"/>
    <property type="match status" value="1"/>
</dbReference>
<dbReference type="InterPro" id="IPR036188">
    <property type="entry name" value="FAD/NAD-bd_sf"/>
</dbReference>
<dbReference type="RefSeq" id="WP_073124027.1">
    <property type="nucleotide sequence ID" value="NZ_BAABCH010000103.1"/>
</dbReference>
<proteinExistence type="inferred from homology"/>
<dbReference type="GO" id="GO:0016491">
    <property type="term" value="F:oxidoreductase activity"/>
    <property type="evidence" value="ECO:0007669"/>
    <property type="project" value="UniProtKB-KW"/>
</dbReference>
<dbReference type="InterPro" id="IPR001455">
    <property type="entry name" value="TusA-like"/>
</dbReference>
<dbReference type="STRING" id="1121321.SAMN04488530_103170"/>
<comment type="cofactor">
    <cofactor evidence="1">
        <name>FAD</name>
        <dbReference type="ChEBI" id="CHEBI:57692"/>
    </cofactor>
</comment>
<reference evidence="9" key="1">
    <citation type="submission" date="2016-11" db="EMBL/GenBank/DDBJ databases">
        <authorList>
            <person name="Varghese N."/>
            <person name="Submissions S."/>
        </authorList>
    </citation>
    <scope>NUCLEOTIDE SEQUENCE [LARGE SCALE GENOMIC DNA]</scope>
    <source>
        <strain evidence="9">DSM 2635</strain>
    </source>
</reference>
<dbReference type="SUPFAM" id="SSF75169">
    <property type="entry name" value="DsrEFH-like"/>
    <property type="match status" value="1"/>
</dbReference>
<dbReference type="SUPFAM" id="SSF51905">
    <property type="entry name" value="FAD/NAD(P)-binding domain"/>
    <property type="match status" value="2"/>
</dbReference>
<dbReference type="InterPro" id="IPR027396">
    <property type="entry name" value="DsrEFH-like"/>
</dbReference>
<dbReference type="InterPro" id="IPR032836">
    <property type="entry name" value="DsrE2-like"/>
</dbReference>
<dbReference type="Pfam" id="PF13686">
    <property type="entry name" value="DrsE_2"/>
    <property type="match status" value="1"/>
</dbReference>